<evidence type="ECO:0000313" key="2">
    <source>
        <dbReference type="EMBL" id="QZO02558.1"/>
    </source>
</evidence>
<reference evidence="2" key="1">
    <citation type="submission" date="2021-08" db="EMBL/GenBank/DDBJ databases">
        <authorList>
            <person name="Zhang H."/>
            <person name="Xu M."/>
            <person name="Yu Z."/>
            <person name="Yang L."/>
            <person name="Cai Y."/>
        </authorList>
    </citation>
    <scope>NUCLEOTIDE SEQUENCE</scope>
    <source>
        <strain evidence="2">CHL1</strain>
    </source>
</reference>
<dbReference type="RefSeq" id="WP_261402227.1">
    <property type="nucleotide sequence ID" value="NZ_CP081869.1"/>
</dbReference>
<dbReference type="EMBL" id="CP081869">
    <property type="protein sequence ID" value="QZO02558.1"/>
    <property type="molecule type" value="Genomic_DNA"/>
</dbReference>
<organism evidence="2 3">
    <name type="scientific">Chenggangzhangella methanolivorans</name>
    <dbReference type="NCBI Taxonomy" id="1437009"/>
    <lineage>
        <taxon>Bacteria</taxon>
        <taxon>Pseudomonadati</taxon>
        <taxon>Pseudomonadota</taxon>
        <taxon>Alphaproteobacteria</taxon>
        <taxon>Hyphomicrobiales</taxon>
        <taxon>Methylopilaceae</taxon>
        <taxon>Chenggangzhangella</taxon>
    </lineage>
</organism>
<dbReference type="AlphaFoldDB" id="A0A9E6RCY4"/>
<protein>
    <submittedName>
        <fullName evidence="2">Uncharacterized protein</fullName>
    </submittedName>
</protein>
<evidence type="ECO:0000256" key="1">
    <source>
        <dbReference type="SAM" id="MobiDB-lite"/>
    </source>
</evidence>
<accession>A0A9E6RCY4</accession>
<dbReference type="KEGG" id="cmet:K6K41_20505"/>
<feature type="region of interest" description="Disordered" evidence="1">
    <location>
        <begin position="30"/>
        <end position="77"/>
    </location>
</feature>
<dbReference type="Proteomes" id="UP000825701">
    <property type="component" value="Chromosome"/>
</dbReference>
<evidence type="ECO:0000313" key="3">
    <source>
        <dbReference type="Proteomes" id="UP000825701"/>
    </source>
</evidence>
<keyword evidence="3" id="KW-1185">Reference proteome</keyword>
<proteinExistence type="predicted"/>
<gene>
    <name evidence="2" type="ORF">K6K41_20505</name>
</gene>
<sequence>MISIVTTDFIHRTEAEGALAVTAIAGVLFGGEKAPDEKPKNDEKSGEADKTGDKDEALDEELDESFPASDPPASTQP</sequence>
<feature type="compositionally biased region" description="Basic and acidic residues" evidence="1">
    <location>
        <begin position="33"/>
        <end position="55"/>
    </location>
</feature>
<name>A0A9E6RCY4_9HYPH</name>